<dbReference type="Proteomes" id="UP000005475">
    <property type="component" value="Unassembled WGS sequence"/>
</dbReference>
<protein>
    <submittedName>
        <fullName evidence="1">Uncharacterized protein</fullName>
    </submittedName>
</protein>
<evidence type="ECO:0000313" key="2">
    <source>
        <dbReference type="Proteomes" id="UP000005475"/>
    </source>
</evidence>
<sequence>MRQTKGIFCWLWIQFLGARRYTPTFKGWIETFYSAKDTRTQLG</sequence>
<gene>
    <name evidence="1" type="ORF">BACOVA_01646</name>
</gene>
<name>A0AAN3D9C6_BACO1</name>
<proteinExistence type="predicted"/>
<reference evidence="1 2" key="1">
    <citation type="submission" date="2007-03" db="EMBL/GenBank/DDBJ databases">
        <authorList>
            <person name="Fulton L."/>
            <person name="Clifton S."/>
            <person name="Fulton B."/>
            <person name="Xu J."/>
            <person name="Minx P."/>
            <person name="Pepin K.H."/>
            <person name="Johnson M."/>
            <person name="Thiruvilangam P."/>
            <person name="Bhonagiri V."/>
            <person name="Nash W.E."/>
            <person name="Mardis E.R."/>
            <person name="Wilson R.K."/>
        </authorList>
    </citation>
    <scope>NUCLEOTIDE SEQUENCE [LARGE SCALE GENOMIC DNA]</scope>
    <source>
        <strain evidence="2">ATCC 8483 / DSM 1896 / JCM 5824 / BCRC 10623 / CCUG 4943 / NCTC 11153</strain>
    </source>
</reference>
<comment type="caution">
    <text evidence="1">The sequence shown here is derived from an EMBL/GenBank/DDBJ whole genome shotgun (WGS) entry which is preliminary data.</text>
</comment>
<reference evidence="2" key="2">
    <citation type="submission" date="2007-04" db="EMBL/GenBank/DDBJ databases">
        <title>Draft genome sequence of Bacteroides ovatus (ATCC 8483).</title>
        <authorList>
            <person name="Sudarsanam P."/>
            <person name="Ley R."/>
            <person name="Guruge J."/>
            <person name="Turnbaugh P.J."/>
            <person name="Mahowald M."/>
            <person name="Liep D."/>
            <person name="Gordon J."/>
        </authorList>
    </citation>
    <scope>NUCLEOTIDE SEQUENCE [LARGE SCALE GENOMIC DNA]</scope>
    <source>
        <strain evidence="2">ATCC 8483 / DSM 1896 / JCM 5824 / BCRC 10623 / CCUG 4943 / NCTC 11153</strain>
    </source>
</reference>
<dbReference type="AlphaFoldDB" id="A0AAN3D9C6"/>
<dbReference type="EMBL" id="AAXF02000044">
    <property type="protein sequence ID" value="EDO12832.1"/>
    <property type="molecule type" value="Genomic_DNA"/>
</dbReference>
<accession>A0AAN3D9C6</accession>
<evidence type="ECO:0000313" key="1">
    <source>
        <dbReference type="EMBL" id="EDO12832.1"/>
    </source>
</evidence>
<organism evidence="1 2">
    <name type="scientific">Bacteroides ovatus (strain ATCC 8483 / DSM 1896 / JCM 5824 / BCRC 10623 / CCUG 4943 / NCTC 11153)</name>
    <dbReference type="NCBI Taxonomy" id="411476"/>
    <lineage>
        <taxon>Bacteria</taxon>
        <taxon>Pseudomonadati</taxon>
        <taxon>Bacteroidota</taxon>
        <taxon>Bacteroidia</taxon>
        <taxon>Bacteroidales</taxon>
        <taxon>Bacteroidaceae</taxon>
        <taxon>Bacteroides</taxon>
    </lineage>
</organism>